<dbReference type="Proteomes" id="UP000030755">
    <property type="component" value="Unassembled WGS sequence"/>
</dbReference>
<keyword evidence="2" id="KW-1185">Reference proteome</keyword>
<dbReference type="HOGENOM" id="CLU_2639474_0_0_1"/>
<reference evidence="1 2" key="1">
    <citation type="journal article" date="2013" name="Curr. Biol.">
        <title>Shared signatures of parasitism and phylogenomics unite Cryptomycota and microsporidia.</title>
        <authorList>
            <person name="James T.Y."/>
            <person name="Pelin A."/>
            <person name="Bonen L."/>
            <person name="Ahrendt S."/>
            <person name="Sain D."/>
            <person name="Corradi N."/>
            <person name="Stajich J.E."/>
        </authorList>
    </citation>
    <scope>NUCLEOTIDE SEQUENCE [LARGE SCALE GENOMIC DNA]</scope>
    <source>
        <strain evidence="1 2">CSF55</strain>
    </source>
</reference>
<evidence type="ECO:0000313" key="1">
    <source>
        <dbReference type="EMBL" id="EPZ31788.1"/>
    </source>
</evidence>
<name>A0A075AP80_ROZAC</name>
<sequence length="77" mass="8722">MKMKLNFASFLPLTKGGIPSMSVGITVHVKLFLQKSNKSHLYLRLSDINNIMVTLGGKEDFQADAIMTFNDMRWIFA</sequence>
<dbReference type="AlphaFoldDB" id="A0A075AP80"/>
<dbReference type="EMBL" id="KE561209">
    <property type="protein sequence ID" value="EPZ31788.1"/>
    <property type="molecule type" value="Genomic_DNA"/>
</dbReference>
<evidence type="ECO:0000313" key="2">
    <source>
        <dbReference type="Proteomes" id="UP000030755"/>
    </source>
</evidence>
<protein>
    <submittedName>
        <fullName evidence="1">Uncharacterized protein</fullName>
    </submittedName>
</protein>
<gene>
    <name evidence="1" type="ORF">O9G_000267</name>
</gene>
<proteinExistence type="predicted"/>
<organism evidence="1 2">
    <name type="scientific">Rozella allomycis (strain CSF55)</name>
    <dbReference type="NCBI Taxonomy" id="988480"/>
    <lineage>
        <taxon>Eukaryota</taxon>
        <taxon>Fungi</taxon>
        <taxon>Fungi incertae sedis</taxon>
        <taxon>Cryptomycota</taxon>
        <taxon>Cryptomycota incertae sedis</taxon>
        <taxon>Rozella</taxon>
    </lineage>
</organism>
<accession>A0A075AP80</accession>